<reference evidence="1 2" key="1">
    <citation type="submission" date="2019-09" db="EMBL/GenBank/DDBJ databases">
        <title>Draft genome sequence of Psychrobacter nivimaris LAMA 639, in search for biotechnological relevant genes.</title>
        <authorList>
            <person name="Lima A.O.S."/>
            <person name="Staloch B.E.K."/>
            <person name="Freitas R.C."/>
            <person name="Niero H."/>
            <person name="Silva M.A.C."/>
        </authorList>
    </citation>
    <scope>NUCLEOTIDE SEQUENCE [LARGE SCALE GENOMIC DNA]</scope>
    <source>
        <strain evidence="1 2">LAMA 639</strain>
    </source>
</reference>
<evidence type="ECO:0000313" key="1">
    <source>
        <dbReference type="EMBL" id="KAF0567426.1"/>
    </source>
</evidence>
<dbReference type="InterPro" id="IPR025395">
    <property type="entry name" value="Phage_tail_terminator-like"/>
</dbReference>
<proteinExistence type="predicted"/>
<evidence type="ECO:0000313" key="2">
    <source>
        <dbReference type="Proteomes" id="UP000471465"/>
    </source>
</evidence>
<dbReference type="Pfam" id="PF13554">
    <property type="entry name" value="Phage_tail_terminator_5"/>
    <property type="match status" value="1"/>
</dbReference>
<dbReference type="EMBL" id="VZIZ01000049">
    <property type="protein sequence ID" value="KAF0567426.1"/>
    <property type="molecule type" value="Genomic_DNA"/>
</dbReference>
<name>A0A6N7BWP3_9GAMM</name>
<comment type="caution">
    <text evidence="1">The sequence shown here is derived from an EMBL/GenBank/DDBJ whole genome shotgun (WGS) entry which is preliminary data.</text>
</comment>
<dbReference type="RefSeq" id="WP_160023802.1">
    <property type="nucleotide sequence ID" value="NZ_VZIZ01000049.1"/>
</dbReference>
<dbReference type="AlphaFoldDB" id="A0A6N7BWP3"/>
<dbReference type="Proteomes" id="UP000471465">
    <property type="component" value="Unassembled WGS sequence"/>
</dbReference>
<accession>A0A6N7BWP3</accession>
<dbReference type="Gene3D" id="3.30.2000.20">
    <property type="match status" value="1"/>
</dbReference>
<sequence>MNSAVIHDLIISHFKAWANFRPDRNATDNVNFKPPEGTWYRLTVQHGVNLMVGMASEPCTRELGAVVVQIFYPNNRATDSAKRLADQIGSHFQYYRTGKLEFLTASIINVPERENGYQLNVRIPFRYN</sequence>
<organism evidence="1 2">
    <name type="scientific">Psychrobacter nivimaris</name>
    <dbReference type="NCBI Taxonomy" id="281738"/>
    <lineage>
        <taxon>Bacteria</taxon>
        <taxon>Pseudomonadati</taxon>
        <taxon>Pseudomonadota</taxon>
        <taxon>Gammaproteobacteria</taxon>
        <taxon>Moraxellales</taxon>
        <taxon>Moraxellaceae</taxon>
        <taxon>Psychrobacter</taxon>
    </lineage>
</organism>
<keyword evidence="2" id="KW-1185">Reference proteome</keyword>
<gene>
    <name evidence="1" type="ORF">FQV37_2282</name>
</gene>
<protein>
    <recommendedName>
        <fullName evidence="3">Phage protein</fullName>
    </recommendedName>
</protein>
<evidence type="ECO:0008006" key="3">
    <source>
        <dbReference type="Google" id="ProtNLM"/>
    </source>
</evidence>